<evidence type="ECO:0000313" key="4">
    <source>
        <dbReference type="Proteomes" id="UP000552644"/>
    </source>
</evidence>
<dbReference type="GO" id="GO:0052717">
    <property type="term" value="F:tRNA-specific adenosine-34 deaminase activity"/>
    <property type="evidence" value="ECO:0007669"/>
    <property type="project" value="TreeGrafter"/>
</dbReference>
<dbReference type="EMBL" id="JACHJP010000002">
    <property type="protein sequence ID" value="MBB4915370.1"/>
    <property type="molecule type" value="Genomic_DNA"/>
</dbReference>
<reference evidence="3 4" key="1">
    <citation type="submission" date="2020-08" db="EMBL/GenBank/DDBJ databases">
        <title>Genomic Encyclopedia of Type Strains, Phase III (KMG-III): the genomes of soil and plant-associated and newly described type strains.</title>
        <authorList>
            <person name="Whitman W."/>
        </authorList>
    </citation>
    <scope>NUCLEOTIDE SEQUENCE [LARGE SCALE GENOMIC DNA]</scope>
    <source>
        <strain evidence="3 4">CECT 8840</strain>
    </source>
</reference>
<dbReference type="InterPro" id="IPR002125">
    <property type="entry name" value="CMP_dCMP_dom"/>
</dbReference>
<feature type="region of interest" description="Disordered" evidence="1">
    <location>
        <begin position="134"/>
        <end position="174"/>
    </location>
</feature>
<dbReference type="PROSITE" id="PS51747">
    <property type="entry name" value="CYT_DCMP_DEAMINASES_2"/>
    <property type="match status" value="1"/>
</dbReference>
<gene>
    <name evidence="3" type="ORF">FHS44_002455</name>
</gene>
<proteinExistence type="predicted"/>
<dbReference type="PANTHER" id="PTHR11079">
    <property type="entry name" value="CYTOSINE DEAMINASE FAMILY MEMBER"/>
    <property type="match status" value="1"/>
</dbReference>
<sequence>MTFTPAVTARLDEAMAVAIDEARRAARPFGAVLMDAEEGHVLVRARNTAADGDPTAHAEVNAIRAAAPLGIDLTRTILVSTAAPCVMCAGAAIWARVRGVVAACDAALLAELGWKGMCLPPEGLSLPADPVDHRGTQGRGCRAVPRHQGRREVRHGGSGIVAPDDPGEPAGGGP</sequence>
<dbReference type="InterPro" id="IPR016193">
    <property type="entry name" value="Cytidine_deaminase-like"/>
</dbReference>
<evidence type="ECO:0000256" key="1">
    <source>
        <dbReference type="SAM" id="MobiDB-lite"/>
    </source>
</evidence>
<comment type="caution">
    <text evidence="3">The sequence shown here is derived from an EMBL/GenBank/DDBJ whole genome shotgun (WGS) entry which is preliminary data.</text>
</comment>
<dbReference type="Pfam" id="PF00383">
    <property type="entry name" value="dCMP_cyt_deam_1"/>
    <property type="match status" value="1"/>
</dbReference>
<evidence type="ECO:0000259" key="2">
    <source>
        <dbReference type="PROSITE" id="PS51747"/>
    </source>
</evidence>
<dbReference type="Gene3D" id="3.40.140.10">
    <property type="entry name" value="Cytidine Deaminase, domain 2"/>
    <property type="match status" value="1"/>
</dbReference>
<name>A0A7W7QKP6_9ACTN</name>
<keyword evidence="4" id="KW-1185">Reference proteome</keyword>
<feature type="domain" description="CMP/dCMP-type deaminase" evidence="2">
    <location>
        <begin position="9"/>
        <end position="115"/>
    </location>
</feature>
<dbReference type="GO" id="GO:0002100">
    <property type="term" value="P:tRNA wobble adenosine to inosine editing"/>
    <property type="evidence" value="ECO:0007669"/>
    <property type="project" value="TreeGrafter"/>
</dbReference>
<dbReference type="CDD" id="cd01285">
    <property type="entry name" value="nucleoside_deaminase"/>
    <property type="match status" value="1"/>
</dbReference>
<accession>A0A7W7QKP6</accession>
<dbReference type="AlphaFoldDB" id="A0A7W7QKP6"/>
<dbReference type="PANTHER" id="PTHR11079:SF202">
    <property type="entry name" value="TRNA-SPECIFIC ADENOSINE DEAMINASE"/>
    <property type="match status" value="1"/>
</dbReference>
<dbReference type="RefSeq" id="WP_184714038.1">
    <property type="nucleotide sequence ID" value="NZ_JACHJP010000002.1"/>
</dbReference>
<protein>
    <submittedName>
        <fullName evidence="3">tRNA(Arg) A34 adenosine deaminase TadA</fullName>
    </submittedName>
</protein>
<evidence type="ECO:0000313" key="3">
    <source>
        <dbReference type="EMBL" id="MBB4915370.1"/>
    </source>
</evidence>
<dbReference type="SUPFAM" id="SSF53927">
    <property type="entry name" value="Cytidine deaminase-like"/>
    <property type="match status" value="1"/>
</dbReference>
<dbReference type="Proteomes" id="UP000552644">
    <property type="component" value="Unassembled WGS sequence"/>
</dbReference>
<organism evidence="3 4">
    <name type="scientific">Streptosporangium saharense</name>
    <dbReference type="NCBI Taxonomy" id="1706840"/>
    <lineage>
        <taxon>Bacteria</taxon>
        <taxon>Bacillati</taxon>
        <taxon>Actinomycetota</taxon>
        <taxon>Actinomycetes</taxon>
        <taxon>Streptosporangiales</taxon>
        <taxon>Streptosporangiaceae</taxon>
        <taxon>Streptosporangium</taxon>
    </lineage>
</organism>